<keyword evidence="1" id="KW-0812">Transmembrane</keyword>
<reference evidence="2 3" key="1">
    <citation type="submission" date="2016-11" db="EMBL/GenBank/DDBJ databases">
        <authorList>
            <consortium name="Pathogen Informatics"/>
        </authorList>
    </citation>
    <scope>NUCLEOTIDE SEQUENCE [LARGE SCALE GENOMIC DNA]</scope>
    <source>
        <strain evidence="2 3">1168</strain>
    </source>
</reference>
<protein>
    <submittedName>
        <fullName evidence="2">Protein of uncharacterized function (DUF2637)</fullName>
    </submittedName>
</protein>
<evidence type="ECO:0000256" key="1">
    <source>
        <dbReference type="SAM" id="Phobius"/>
    </source>
</evidence>
<accession>A0AB38DM48</accession>
<feature type="transmembrane region" description="Helical" evidence="1">
    <location>
        <begin position="39"/>
        <end position="63"/>
    </location>
</feature>
<evidence type="ECO:0000313" key="2">
    <source>
        <dbReference type="EMBL" id="SKZ48356.1"/>
    </source>
</evidence>
<dbReference type="InterPro" id="IPR021235">
    <property type="entry name" value="DUF2637"/>
</dbReference>
<gene>
    <name evidence="2" type="ORF">SAMEA2275630_04939</name>
</gene>
<evidence type="ECO:0000313" key="3">
    <source>
        <dbReference type="Proteomes" id="UP000190366"/>
    </source>
</evidence>
<dbReference type="EMBL" id="FVQL01000001">
    <property type="protein sequence ID" value="SKZ48356.1"/>
    <property type="molecule type" value="Genomic_DNA"/>
</dbReference>
<keyword evidence="1" id="KW-0472">Membrane</keyword>
<keyword evidence="1" id="KW-1133">Transmembrane helix</keyword>
<proteinExistence type="predicted"/>
<dbReference type="Proteomes" id="UP000190366">
    <property type="component" value="Unassembled WGS sequence"/>
</dbReference>
<feature type="transmembrane region" description="Helical" evidence="1">
    <location>
        <begin position="75"/>
        <end position="96"/>
    </location>
</feature>
<dbReference type="RefSeq" id="WP_052525225.1">
    <property type="nucleotide sequence ID" value="NZ_FVLS01000001.1"/>
</dbReference>
<comment type="caution">
    <text evidence="2">The sequence shown here is derived from an EMBL/GenBank/DDBJ whole genome shotgun (WGS) entry which is preliminary data.</text>
</comment>
<feature type="transmembrane region" description="Helical" evidence="1">
    <location>
        <begin position="108"/>
        <end position="131"/>
    </location>
</feature>
<organism evidence="2 3">
    <name type="scientific">Mycobacteroides abscessus subsp. massiliense</name>
    <dbReference type="NCBI Taxonomy" id="1962118"/>
    <lineage>
        <taxon>Bacteria</taxon>
        <taxon>Bacillati</taxon>
        <taxon>Actinomycetota</taxon>
        <taxon>Actinomycetes</taxon>
        <taxon>Mycobacteriales</taxon>
        <taxon>Mycobacteriaceae</taxon>
        <taxon>Mycobacteroides</taxon>
        <taxon>Mycobacteroides abscessus</taxon>
    </lineage>
</organism>
<feature type="transmembrane region" description="Helical" evidence="1">
    <location>
        <begin position="12"/>
        <end position="33"/>
    </location>
</feature>
<dbReference type="Pfam" id="PF10935">
    <property type="entry name" value="DUF2637"/>
    <property type="match status" value="1"/>
</dbReference>
<name>A0AB38DM48_9MYCO</name>
<sequence>MITHSGGATRFFWSWLIGSAAFSILGVVTHAVLGNARSSLIASVLAVGIVVIQLCATYGVHALVQERITGAAYRWALAIAVALALGAFVLNFVALQDLVITWAGTAPAIAWIVPLIIDLGMTASTLAILALTEAQRTEQLHTPAHPDAQAAPSVHVEVHNTVHADAHAAQDDAHAAQDGAHAAHGDAHLVAAQRIIAQGAVRIEAERIAAVLAVRAQGVNSASIIGRRTNVHHKTVRRILDAA</sequence>
<dbReference type="AlphaFoldDB" id="A0AB38DM48"/>